<dbReference type="InterPro" id="IPR036291">
    <property type="entry name" value="NAD(P)-bd_dom_sf"/>
</dbReference>
<proteinExistence type="predicted"/>
<sequence length="57" mass="5944">MTSPADAEAAAGAARERCGGLDVLVNDAAILHDTWQRAGSADLDVVREAMETNLYGP</sequence>
<evidence type="ECO:0000313" key="1">
    <source>
        <dbReference type="EMBL" id="GGT80604.1"/>
    </source>
</evidence>
<dbReference type="EMBL" id="BMSA01000026">
    <property type="protein sequence ID" value="GGT80604.1"/>
    <property type="molecule type" value="Genomic_DNA"/>
</dbReference>
<evidence type="ECO:0000313" key="2">
    <source>
        <dbReference type="Proteomes" id="UP000646776"/>
    </source>
</evidence>
<name>A0A918LZ58_9ACTN</name>
<reference evidence="1" key="2">
    <citation type="submission" date="2020-09" db="EMBL/GenBank/DDBJ databases">
        <authorList>
            <person name="Sun Q."/>
            <person name="Ohkuma M."/>
        </authorList>
    </citation>
    <scope>NUCLEOTIDE SEQUENCE</scope>
    <source>
        <strain evidence="1">JCM 4125</strain>
    </source>
</reference>
<dbReference type="SUPFAM" id="SSF51735">
    <property type="entry name" value="NAD(P)-binding Rossmann-fold domains"/>
    <property type="match status" value="1"/>
</dbReference>
<dbReference type="Proteomes" id="UP000646776">
    <property type="component" value="Unassembled WGS sequence"/>
</dbReference>
<protein>
    <submittedName>
        <fullName evidence="1">Uncharacterized protein</fullName>
    </submittedName>
</protein>
<reference evidence="1" key="1">
    <citation type="journal article" date="2014" name="Int. J. Syst. Evol. Microbiol.">
        <title>Complete genome sequence of Corynebacterium casei LMG S-19264T (=DSM 44701T), isolated from a smear-ripened cheese.</title>
        <authorList>
            <consortium name="US DOE Joint Genome Institute (JGI-PGF)"/>
            <person name="Walter F."/>
            <person name="Albersmeier A."/>
            <person name="Kalinowski J."/>
            <person name="Ruckert C."/>
        </authorList>
    </citation>
    <scope>NUCLEOTIDE SEQUENCE</scope>
    <source>
        <strain evidence="1">JCM 4125</strain>
    </source>
</reference>
<accession>A0A918LZ58</accession>
<keyword evidence="2" id="KW-1185">Reference proteome</keyword>
<gene>
    <name evidence="1" type="ORF">GCM10010226_68920</name>
</gene>
<dbReference type="AlphaFoldDB" id="A0A918LZ58"/>
<organism evidence="1 2">
    <name type="scientific">Streptomyces phaeofaciens</name>
    <dbReference type="NCBI Taxonomy" id="68254"/>
    <lineage>
        <taxon>Bacteria</taxon>
        <taxon>Bacillati</taxon>
        <taxon>Actinomycetota</taxon>
        <taxon>Actinomycetes</taxon>
        <taxon>Kitasatosporales</taxon>
        <taxon>Streptomycetaceae</taxon>
        <taxon>Streptomyces</taxon>
    </lineage>
</organism>
<dbReference type="Pfam" id="PF13561">
    <property type="entry name" value="adh_short_C2"/>
    <property type="match status" value="1"/>
</dbReference>
<comment type="caution">
    <text evidence="1">The sequence shown here is derived from an EMBL/GenBank/DDBJ whole genome shotgun (WGS) entry which is preliminary data.</text>
</comment>
<dbReference type="Gene3D" id="3.40.50.720">
    <property type="entry name" value="NAD(P)-binding Rossmann-like Domain"/>
    <property type="match status" value="1"/>
</dbReference>
<dbReference type="InterPro" id="IPR002347">
    <property type="entry name" value="SDR_fam"/>
</dbReference>